<name>A0A7Z1N5Q5_STAAU</name>
<proteinExistence type="predicted"/>
<comment type="caution">
    <text evidence="1">The sequence shown here is derived from an EMBL/GenBank/DDBJ whole genome shotgun (WGS) entry which is preliminary data.</text>
</comment>
<sequence>ITVVIYGFGFTPLSKLFGVASTEPPGVIIVGESEFSFHLGINLRDHGIPVMMVNLFENTSEKAHEAGFEVFKGNLLSSNDRIYSDLLRYNKCILMTQSFIFNSLAFNELVPEFGLNNVDMMPVSFNDEQARNNLNGSIRNHILFDENHTPRWFNQLITQ</sequence>
<gene>
    <name evidence="1" type="ORF">CV021_02965</name>
</gene>
<dbReference type="AlphaFoldDB" id="A0A7Z1N5Q5"/>
<protein>
    <submittedName>
        <fullName evidence="1">Sodium:proton antiporter</fullName>
    </submittedName>
</protein>
<evidence type="ECO:0000313" key="2">
    <source>
        <dbReference type="Proteomes" id="UP000238775"/>
    </source>
</evidence>
<evidence type="ECO:0000313" key="1">
    <source>
        <dbReference type="EMBL" id="PPJ76005.1"/>
    </source>
</evidence>
<accession>A0A7Z1N5Q5</accession>
<dbReference type="EMBL" id="PGWZ01000304">
    <property type="protein sequence ID" value="PPJ76005.1"/>
    <property type="molecule type" value="Genomic_DNA"/>
</dbReference>
<organism evidence="1 2">
    <name type="scientific">Staphylococcus aureus</name>
    <dbReference type="NCBI Taxonomy" id="1280"/>
    <lineage>
        <taxon>Bacteria</taxon>
        <taxon>Bacillati</taxon>
        <taxon>Bacillota</taxon>
        <taxon>Bacilli</taxon>
        <taxon>Bacillales</taxon>
        <taxon>Staphylococcaceae</taxon>
        <taxon>Staphylococcus</taxon>
    </lineage>
</organism>
<feature type="non-terminal residue" evidence="1">
    <location>
        <position position="159"/>
    </location>
</feature>
<dbReference type="Proteomes" id="UP000238775">
    <property type="component" value="Unassembled WGS sequence"/>
</dbReference>
<reference evidence="1 2" key="1">
    <citation type="submission" date="2017-11" db="EMBL/GenBank/DDBJ databases">
        <authorList>
            <person name="Founou R.C."/>
            <person name="Founou L."/>
            <person name="Allam M."/>
            <person name="Ismail A."/>
            <person name="Essack S.Y."/>
        </authorList>
    </citation>
    <scope>NUCLEOTIDE SEQUENCE [LARGE SCALE GENOMIC DNA]</scope>
    <source>
        <strain evidence="1 2">G703N2B1</strain>
    </source>
</reference>
<feature type="non-terminal residue" evidence="1">
    <location>
        <position position="1"/>
    </location>
</feature>